<keyword evidence="2" id="KW-0472">Membrane</keyword>
<keyword evidence="2" id="KW-0812">Transmembrane</keyword>
<keyword evidence="4" id="KW-1185">Reference proteome</keyword>
<feature type="region of interest" description="Disordered" evidence="1">
    <location>
        <begin position="1"/>
        <end position="30"/>
    </location>
</feature>
<dbReference type="Proteomes" id="UP000656042">
    <property type="component" value="Unassembled WGS sequence"/>
</dbReference>
<reference evidence="3" key="2">
    <citation type="submission" date="2020-09" db="EMBL/GenBank/DDBJ databases">
        <authorList>
            <person name="Sun Q."/>
            <person name="Zhou Y."/>
        </authorList>
    </citation>
    <scope>NUCLEOTIDE SEQUENCE</scope>
    <source>
        <strain evidence="3">CGMCC 4.7299</strain>
    </source>
</reference>
<sequence length="247" mass="27912">MKEELSHAREVADAVDSATADRSSPAQPYPRLEDQIVSQREFMRYRLRRDRAKRQLDLYPPDEADLLPTRLGNALRAGERRAGERFGWETIDAWPRLYVGLPDSLALAYRSAVDAVDAAAVFCLTFLVVALLAVAAFWDDLALWWVPAAALFLSYASYRGAIASTVTQGILQQVAFDRHRFDMLEALHQPLPATPDEEYKQAEMLSAHFQEANPKDARTYLANQRYAHAEPPRARAIQWLRDRLGAG</sequence>
<feature type="transmembrane region" description="Helical" evidence="2">
    <location>
        <begin position="118"/>
        <end position="138"/>
    </location>
</feature>
<keyword evidence="2" id="KW-1133">Transmembrane helix</keyword>
<evidence type="ECO:0000313" key="4">
    <source>
        <dbReference type="Proteomes" id="UP000656042"/>
    </source>
</evidence>
<dbReference type="EMBL" id="BMMX01000075">
    <property type="protein sequence ID" value="GGL20158.1"/>
    <property type="molecule type" value="Genomic_DNA"/>
</dbReference>
<proteinExistence type="predicted"/>
<feature type="transmembrane region" description="Helical" evidence="2">
    <location>
        <begin position="144"/>
        <end position="162"/>
    </location>
</feature>
<protein>
    <submittedName>
        <fullName evidence="3">Uncharacterized protein</fullName>
    </submittedName>
</protein>
<evidence type="ECO:0000256" key="2">
    <source>
        <dbReference type="SAM" id="Phobius"/>
    </source>
</evidence>
<feature type="compositionally biased region" description="Basic and acidic residues" evidence="1">
    <location>
        <begin position="1"/>
        <end position="12"/>
    </location>
</feature>
<accession>A0A8J3C8F7</accession>
<evidence type="ECO:0000313" key="3">
    <source>
        <dbReference type="EMBL" id="GGL20158.1"/>
    </source>
</evidence>
<name>A0A8J3C8F7_9ACTN</name>
<dbReference type="AlphaFoldDB" id="A0A8J3C8F7"/>
<evidence type="ECO:0000256" key="1">
    <source>
        <dbReference type="SAM" id="MobiDB-lite"/>
    </source>
</evidence>
<reference evidence="3" key="1">
    <citation type="journal article" date="2014" name="Int. J. Syst. Evol. Microbiol.">
        <title>Complete genome sequence of Corynebacterium casei LMG S-19264T (=DSM 44701T), isolated from a smear-ripened cheese.</title>
        <authorList>
            <consortium name="US DOE Joint Genome Institute (JGI-PGF)"/>
            <person name="Walter F."/>
            <person name="Albersmeier A."/>
            <person name="Kalinowski J."/>
            <person name="Ruckert C."/>
        </authorList>
    </citation>
    <scope>NUCLEOTIDE SEQUENCE</scope>
    <source>
        <strain evidence="3">CGMCC 4.7299</strain>
    </source>
</reference>
<organism evidence="3 4">
    <name type="scientific">Mangrovihabitans endophyticus</name>
    <dbReference type="NCBI Taxonomy" id="1751298"/>
    <lineage>
        <taxon>Bacteria</taxon>
        <taxon>Bacillati</taxon>
        <taxon>Actinomycetota</taxon>
        <taxon>Actinomycetes</taxon>
        <taxon>Micromonosporales</taxon>
        <taxon>Micromonosporaceae</taxon>
        <taxon>Mangrovihabitans</taxon>
    </lineage>
</organism>
<gene>
    <name evidence="3" type="ORF">GCM10012284_63490</name>
</gene>
<comment type="caution">
    <text evidence="3">The sequence shown here is derived from an EMBL/GenBank/DDBJ whole genome shotgun (WGS) entry which is preliminary data.</text>
</comment>